<name>A0A2R6WQR8_MARPO</name>
<keyword evidence="2" id="KW-1185">Reference proteome</keyword>
<dbReference type="OrthoDB" id="1932454at2759"/>
<dbReference type="Proteomes" id="UP000244005">
    <property type="component" value="Unassembled WGS sequence"/>
</dbReference>
<accession>A0A2R6WQR8</accession>
<dbReference type="PANTHER" id="PTHR36396:SF1">
    <property type="entry name" value="MALTASE-GLUCOAMYLASE, INTESTINAL PROTEIN"/>
    <property type="match status" value="1"/>
</dbReference>
<gene>
    <name evidence="1" type="ORF">MARPO_0066s0112</name>
</gene>
<evidence type="ECO:0000313" key="2">
    <source>
        <dbReference type="Proteomes" id="UP000244005"/>
    </source>
</evidence>
<dbReference type="AlphaFoldDB" id="A0A2R6WQR8"/>
<reference evidence="2" key="1">
    <citation type="journal article" date="2017" name="Cell">
        <title>Insights into land plant evolution garnered from the Marchantia polymorpha genome.</title>
        <authorList>
            <person name="Bowman J.L."/>
            <person name="Kohchi T."/>
            <person name="Yamato K.T."/>
            <person name="Jenkins J."/>
            <person name="Shu S."/>
            <person name="Ishizaki K."/>
            <person name="Yamaoka S."/>
            <person name="Nishihama R."/>
            <person name="Nakamura Y."/>
            <person name="Berger F."/>
            <person name="Adam C."/>
            <person name="Aki S.S."/>
            <person name="Althoff F."/>
            <person name="Araki T."/>
            <person name="Arteaga-Vazquez M.A."/>
            <person name="Balasubrmanian S."/>
            <person name="Barry K."/>
            <person name="Bauer D."/>
            <person name="Boehm C.R."/>
            <person name="Briginshaw L."/>
            <person name="Caballero-Perez J."/>
            <person name="Catarino B."/>
            <person name="Chen F."/>
            <person name="Chiyoda S."/>
            <person name="Chovatia M."/>
            <person name="Davies K.M."/>
            <person name="Delmans M."/>
            <person name="Demura T."/>
            <person name="Dierschke T."/>
            <person name="Dolan L."/>
            <person name="Dorantes-Acosta A.E."/>
            <person name="Eklund D.M."/>
            <person name="Florent S.N."/>
            <person name="Flores-Sandoval E."/>
            <person name="Fujiyama A."/>
            <person name="Fukuzawa H."/>
            <person name="Galik B."/>
            <person name="Grimanelli D."/>
            <person name="Grimwood J."/>
            <person name="Grossniklaus U."/>
            <person name="Hamada T."/>
            <person name="Haseloff J."/>
            <person name="Hetherington A.J."/>
            <person name="Higo A."/>
            <person name="Hirakawa Y."/>
            <person name="Hundley H.N."/>
            <person name="Ikeda Y."/>
            <person name="Inoue K."/>
            <person name="Inoue S.I."/>
            <person name="Ishida S."/>
            <person name="Jia Q."/>
            <person name="Kakita M."/>
            <person name="Kanazawa T."/>
            <person name="Kawai Y."/>
            <person name="Kawashima T."/>
            <person name="Kennedy M."/>
            <person name="Kinose K."/>
            <person name="Kinoshita T."/>
            <person name="Kohara Y."/>
            <person name="Koide E."/>
            <person name="Komatsu K."/>
            <person name="Kopischke S."/>
            <person name="Kubo M."/>
            <person name="Kyozuka J."/>
            <person name="Lagercrantz U."/>
            <person name="Lin S.S."/>
            <person name="Lindquist E."/>
            <person name="Lipzen A.M."/>
            <person name="Lu C.W."/>
            <person name="De Luna E."/>
            <person name="Martienssen R.A."/>
            <person name="Minamino N."/>
            <person name="Mizutani M."/>
            <person name="Mizutani M."/>
            <person name="Mochizuki N."/>
            <person name="Monte I."/>
            <person name="Mosher R."/>
            <person name="Nagasaki H."/>
            <person name="Nakagami H."/>
            <person name="Naramoto S."/>
            <person name="Nishitani K."/>
            <person name="Ohtani M."/>
            <person name="Okamoto T."/>
            <person name="Okumura M."/>
            <person name="Phillips J."/>
            <person name="Pollak B."/>
            <person name="Reinders A."/>
            <person name="Rovekamp M."/>
            <person name="Sano R."/>
            <person name="Sawa S."/>
            <person name="Schmid M.W."/>
            <person name="Shirakawa M."/>
            <person name="Solano R."/>
            <person name="Spunde A."/>
            <person name="Suetsugu N."/>
            <person name="Sugano S."/>
            <person name="Sugiyama A."/>
            <person name="Sun R."/>
            <person name="Suzuki Y."/>
            <person name="Takenaka M."/>
            <person name="Takezawa D."/>
            <person name="Tomogane H."/>
            <person name="Tsuzuki M."/>
            <person name="Ueda T."/>
            <person name="Umeda M."/>
            <person name="Ward J.M."/>
            <person name="Watanabe Y."/>
            <person name="Yazaki K."/>
            <person name="Yokoyama R."/>
            <person name="Yoshitake Y."/>
            <person name="Yotsui I."/>
            <person name="Zachgo S."/>
            <person name="Schmutz J."/>
        </authorList>
    </citation>
    <scope>NUCLEOTIDE SEQUENCE [LARGE SCALE GENOMIC DNA]</scope>
    <source>
        <strain evidence="2">Tak-1</strain>
    </source>
</reference>
<evidence type="ECO:0000313" key="1">
    <source>
        <dbReference type="EMBL" id="PTQ36164.1"/>
    </source>
</evidence>
<dbReference type="Gramene" id="Mp4g00290.1">
    <property type="protein sequence ID" value="Mp4g00290.1.cds"/>
    <property type="gene ID" value="Mp4g00290"/>
</dbReference>
<dbReference type="EMBL" id="KZ772738">
    <property type="protein sequence ID" value="PTQ36164.1"/>
    <property type="molecule type" value="Genomic_DNA"/>
</dbReference>
<sequence length="241" mass="27529">MRICQLQPSIVGDSTLESNLYGNISVHQPYFPDNSILIFDHGSSYEGQRAARRMNSEQEASTSEATYKPLPFVEVWSPDGSVRRFAAGTKARFALERINSKIGESNMRVVMIESVKAGEQTVEFGPDAELVSYGKGWRLRAVPDQSNCKVGLNKRMKERRFPPIDRKKLVILHRRNMVNWDNTDLSSKWSWPTETDHFPSQKQMREQVFVGASFAERNSILRKIYGPSSYTPRRSYSGEKS</sequence>
<protein>
    <submittedName>
        <fullName evidence="1">Uncharacterized protein</fullName>
    </submittedName>
</protein>
<organism evidence="1 2">
    <name type="scientific">Marchantia polymorpha</name>
    <name type="common">Common liverwort</name>
    <name type="synonym">Marchantia aquatica</name>
    <dbReference type="NCBI Taxonomy" id="3197"/>
    <lineage>
        <taxon>Eukaryota</taxon>
        <taxon>Viridiplantae</taxon>
        <taxon>Streptophyta</taxon>
        <taxon>Embryophyta</taxon>
        <taxon>Marchantiophyta</taxon>
        <taxon>Marchantiopsida</taxon>
        <taxon>Marchantiidae</taxon>
        <taxon>Marchantiales</taxon>
        <taxon>Marchantiaceae</taxon>
        <taxon>Marchantia</taxon>
    </lineage>
</organism>
<dbReference type="PANTHER" id="PTHR36396">
    <property type="entry name" value="MALTASE-GLUCOAMYLASE, INTESTINAL PROTEIN"/>
    <property type="match status" value="1"/>
</dbReference>
<proteinExistence type="predicted"/>